<dbReference type="InterPro" id="IPR000515">
    <property type="entry name" value="MetI-like"/>
</dbReference>
<sequence>MRYHRWFSPWVLVVPALAWLLVFNLWPSINTVILSFTNAKPLGGGTFVGLKNFEALLHDEQLRYALLNSVIYMVVCLPLLTILPLALAVLVEKKLPGITFFRTAFYTPVVASAVVVALIWQWILDDRGLVNGLAEKLGVISGPLPFLSDQWLLLFSAISLTVWKGLGYYMIIYLAALGNVGRELHEAAAVDGASAFRRFTNITIPGVRGTMILISILISVSALRVFSELFILSGGNGGPGGRDSSVVMLIQQYSQGFEGNLGYASALSIVLFFVTVVPMLALARLNRKAADA</sequence>
<dbReference type="Gene3D" id="1.10.3720.10">
    <property type="entry name" value="MetI-like"/>
    <property type="match status" value="1"/>
</dbReference>
<evidence type="ECO:0000256" key="3">
    <source>
        <dbReference type="ARBA" id="ARBA00022475"/>
    </source>
</evidence>
<evidence type="ECO:0000313" key="9">
    <source>
        <dbReference type="EMBL" id="TWD73239.1"/>
    </source>
</evidence>
<comment type="caution">
    <text evidence="9">The sequence shown here is derived from an EMBL/GenBank/DDBJ whole genome shotgun (WGS) entry which is preliminary data.</text>
</comment>
<feature type="transmembrane region" description="Helical" evidence="7">
    <location>
        <begin position="7"/>
        <end position="26"/>
    </location>
</feature>
<feature type="transmembrane region" description="Helical" evidence="7">
    <location>
        <begin position="261"/>
        <end position="283"/>
    </location>
</feature>
<keyword evidence="2 7" id="KW-0813">Transport</keyword>
<comment type="subcellular location">
    <subcellularLocation>
        <location evidence="1 7">Cell membrane</location>
        <topology evidence="1 7">Multi-pass membrane protein</topology>
    </subcellularLocation>
</comment>
<proteinExistence type="inferred from homology"/>
<dbReference type="EMBL" id="VIVK01000003">
    <property type="protein sequence ID" value="TWD73239.1"/>
    <property type="molecule type" value="Genomic_DNA"/>
</dbReference>
<dbReference type="InterPro" id="IPR035906">
    <property type="entry name" value="MetI-like_sf"/>
</dbReference>
<dbReference type="Proteomes" id="UP000318380">
    <property type="component" value="Unassembled WGS sequence"/>
</dbReference>
<keyword evidence="5 7" id="KW-1133">Transmembrane helix</keyword>
<dbReference type="AlphaFoldDB" id="A0A561B2Z5"/>
<dbReference type="CDD" id="cd06261">
    <property type="entry name" value="TM_PBP2"/>
    <property type="match status" value="1"/>
</dbReference>
<name>A0A561B2Z5_9ACTN</name>
<dbReference type="InterPro" id="IPR051393">
    <property type="entry name" value="ABC_transporter_permease"/>
</dbReference>
<keyword evidence="4 7" id="KW-0812">Transmembrane</keyword>
<evidence type="ECO:0000256" key="2">
    <source>
        <dbReference type="ARBA" id="ARBA00022448"/>
    </source>
</evidence>
<dbReference type="SUPFAM" id="SSF161098">
    <property type="entry name" value="MetI-like"/>
    <property type="match status" value="1"/>
</dbReference>
<keyword evidence="6 7" id="KW-0472">Membrane</keyword>
<dbReference type="Pfam" id="PF00528">
    <property type="entry name" value="BPD_transp_1"/>
    <property type="match status" value="1"/>
</dbReference>
<evidence type="ECO:0000256" key="7">
    <source>
        <dbReference type="RuleBase" id="RU363032"/>
    </source>
</evidence>
<evidence type="ECO:0000313" key="10">
    <source>
        <dbReference type="Proteomes" id="UP000318380"/>
    </source>
</evidence>
<accession>A0A561B2Z5</accession>
<gene>
    <name evidence="9" type="ORF">FB561_7127</name>
</gene>
<keyword evidence="10" id="KW-1185">Reference proteome</keyword>
<feature type="domain" description="ABC transmembrane type-1" evidence="8">
    <location>
        <begin position="66"/>
        <end position="282"/>
    </location>
</feature>
<protein>
    <submittedName>
        <fullName evidence="9">Carbohydrate ABC transporter membrane protein 1 (CUT1 family)</fullName>
    </submittedName>
</protein>
<evidence type="ECO:0000256" key="6">
    <source>
        <dbReference type="ARBA" id="ARBA00023136"/>
    </source>
</evidence>
<keyword evidence="3" id="KW-1003">Cell membrane</keyword>
<dbReference type="GO" id="GO:0005886">
    <property type="term" value="C:plasma membrane"/>
    <property type="evidence" value="ECO:0007669"/>
    <property type="project" value="UniProtKB-SubCell"/>
</dbReference>
<feature type="transmembrane region" description="Helical" evidence="7">
    <location>
        <begin position="103"/>
        <end position="123"/>
    </location>
</feature>
<dbReference type="PROSITE" id="PS50928">
    <property type="entry name" value="ABC_TM1"/>
    <property type="match status" value="1"/>
</dbReference>
<feature type="transmembrane region" description="Helical" evidence="7">
    <location>
        <begin position="70"/>
        <end position="91"/>
    </location>
</feature>
<evidence type="ECO:0000259" key="8">
    <source>
        <dbReference type="PROSITE" id="PS50928"/>
    </source>
</evidence>
<dbReference type="SUPFAM" id="SSF160964">
    <property type="entry name" value="MalF N-terminal region-like"/>
    <property type="match status" value="1"/>
</dbReference>
<dbReference type="OrthoDB" id="9804439at2"/>
<dbReference type="RefSeq" id="WP_145814429.1">
    <property type="nucleotide sequence ID" value="NZ_VIVK01000003.1"/>
</dbReference>
<dbReference type="PANTHER" id="PTHR30193">
    <property type="entry name" value="ABC TRANSPORTER PERMEASE PROTEIN"/>
    <property type="match status" value="1"/>
</dbReference>
<dbReference type="GO" id="GO:0055085">
    <property type="term" value="P:transmembrane transport"/>
    <property type="evidence" value="ECO:0007669"/>
    <property type="project" value="InterPro"/>
</dbReference>
<evidence type="ECO:0000256" key="1">
    <source>
        <dbReference type="ARBA" id="ARBA00004651"/>
    </source>
</evidence>
<evidence type="ECO:0000256" key="5">
    <source>
        <dbReference type="ARBA" id="ARBA00022989"/>
    </source>
</evidence>
<organism evidence="9 10">
    <name type="scientific">Kribbella amoyensis</name>
    <dbReference type="NCBI Taxonomy" id="996641"/>
    <lineage>
        <taxon>Bacteria</taxon>
        <taxon>Bacillati</taxon>
        <taxon>Actinomycetota</taxon>
        <taxon>Actinomycetes</taxon>
        <taxon>Propionibacteriales</taxon>
        <taxon>Kribbellaceae</taxon>
        <taxon>Kribbella</taxon>
    </lineage>
</organism>
<comment type="similarity">
    <text evidence="7">Belongs to the binding-protein-dependent transport system permease family.</text>
</comment>
<feature type="transmembrane region" description="Helical" evidence="7">
    <location>
        <begin position="206"/>
        <end position="226"/>
    </location>
</feature>
<evidence type="ECO:0000256" key="4">
    <source>
        <dbReference type="ARBA" id="ARBA00022692"/>
    </source>
</evidence>
<dbReference type="PANTHER" id="PTHR30193:SF44">
    <property type="entry name" value="LACTOSE TRANSPORT SYSTEM PERMEASE PROTEIN LACF"/>
    <property type="match status" value="1"/>
</dbReference>
<feature type="transmembrane region" description="Helical" evidence="7">
    <location>
        <begin position="151"/>
        <end position="176"/>
    </location>
</feature>
<reference evidence="9 10" key="1">
    <citation type="submission" date="2019-06" db="EMBL/GenBank/DDBJ databases">
        <title>Sequencing the genomes of 1000 actinobacteria strains.</title>
        <authorList>
            <person name="Klenk H.-P."/>
        </authorList>
    </citation>
    <scope>NUCLEOTIDE SEQUENCE [LARGE SCALE GENOMIC DNA]</scope>
    <source>
        <strain evidence="9 10">DSM 24683</strain>
    </source>
</reference>